<keyword evidence="4" id="KW-1185">Reference proteome</keyword>
<name>A0AAD9RDT3_9HYME</name>
<proteinExistence type="predicted"/>
<feature type="region of interest" description="Disordered" evidence="2">
    <location>
        <begin position="137"/>
        <end position="186"/>
    </location>
</feature>
<dbReference type="AlphaFoldDB" id="A0AAD9RDT3"/>
<dbReference type="EMBL" id="JAIFRP010000963">
    <property type="protein sequence ID" value="KAK2577886.1"/>
    <property type="molecule type" value="Genomic_DNA"/>
</dbReference>
<gene>
    <name evidence="3" type="ORF">KPH14_011501</name>
</gene>
<evidence type="ECO:0000313" key="4">
    <source>
        <dbReference type="Proteomes" id="UP001258017"/>
    </source>
</evidence>
<feature type="region of interest" description="Disordered" evidence="2">
    <location>
        <begin position="433"/>
        <end position="466"/>
    </location>
</feature>
<organism evidence="3 4">
    <name type="scientific">Odynerus spinipes</name>
    <dbReference type="NCBI Taxonomy" id="1348599"/>
    <lineage>
        <taxon>Eukaryota</taxon>
        <taxon>Metazoa</taxon>
        <taxon>Ecdysozoa</taxon>
        <taxon>Arthropoda</taxon>
        <taxon>Hexapoda</taxon>
        <taxon>Insecta</taxon>
        <taxon>Pterygota</taxon>
        <taxon>Neoptera</taxon>
        <taxon>Endopterygota</taxon>
        <taxon>Hymenoptera</taxon>
        <taxon>Apocrita</taxon>
        <taxon>Aculeata</taxon>
        <taxon>Vespoidea</taxon>
        <taxon>Vespidae</taxon>
        <taxon>Eumeninae</taxon>
        <taxon>Odynerus</taxon>
    </lineage>
</organism>
<feature type="region of interest" description="Disordered" evidence="2">
    <location>
        <begin position="384"/>
        <end position="407"/>
    </location>
</feature>
<feature type="coiled-coil region" evidence="1">
    <location>
        <begin position="277"/>
        <end position="304"/>
    </location>
</feature>
<evidence type="ECO:0000256" key="2">
    <source>
        <dbReference type="SAM" id="MobiDB-lite"/>
    </source>
</evidence>
<protein>
    <submittedName>
        <fullName evidence="3">Uncharacterized protein</fullName>
    </submittedName>
</protein>
<feature type="compositionally biased region" description="Polar residues" evidence="2">
    <location>
        <begin position="157"/>
        <end position="186"/>
    </location>
</feature>
<sequence>MFPTINQIFRPKSNPEVKKLLISSNSTLLHNAGIRTANLQTNIKNEYAITSPIDILNLLGAHFEATHIKNSDLGRPRLNVIVNNEVEKIKHDIDAAVSCSLSSFSTSSPAYNPSDEAYSDYFISEARLSAIIKNLNNKKSSGRGTPSPPRIRIEPAQNATSQGKKSPNKLNSPSTSNNASQIRPQSSDIKKIIEDLELKKLLESSVSTAKIERVVTNKLRKYKPEVKRLQIMPNVSTSKKKKSDSPIAKVKDRNLVAEKIENPSTSSVSDPEKRLSYDEQLQVIKKLEDTVLTLTKELENIKKNELSKQNINRNSKLSPPRINIYNKFNPLSNLTDAGDNMEFENVTEVKIVETPSEVNRSCKLKSAVTKQYSEHMIGEKQTNIKSQQPTAVRDTTGKFAKQHSSTRRTGYKGNSIVFTVLLCKNITSPDKHYKELMPYPKQDKERGPTHITNPTYLEDSESRRSH</sequence>
<dbReference type="Proteomes" id="UP001258017">
    <property type="component" value="Unassembled WGS sequence"/>
</dbReference>
<reference evidence="3" key="1">
    <citation type="submission" date="2021-08" db="EMBL/GenBank/DDBJ databases">
        <authorList>
            <person name="Misof B."/>
            <person name="Oliver O."/>
            <person name="Podsiadlowski L."/>
            <person name="Donath A."/>
            <person name="Peters R."/>
            <person name="Mayer C."/>
            <person name="Rust J."/>
            <person name="Gunkel S."/>
            <person name="Lesny P."/>
            <person name="Martin S."/>
            <person name="Oeyen J.P."/>
            <person name="Petersen M."/>
            <person name="Panagiotis P."/>
            <person name="Wilbrandt J."/>
            <person name="Tanja T."/>
        </authorList>
    </citation>
    <scope>NUCLEOTIDE SEQUENCE</scope>
    <source>
        <strain evidence="3">GBR_01_08_01A</strain>
        <tissue evidence="3">Thorax + abdomen</tissue>
    </source>
</reference>
<evidence type="ECO:0000313" key="3">
    <source>
        <dbReference type="EMBL" id="KAK2577886.1"/>
    </source>
</evidence>
<comment type="caution">
    <text evidence="3">The sequence shown here is derived from an EMBL/GenBank/DDBJ whole genome shotgun (WGS) entry which is preliminary data.</text>
</comment>
<keyword evidence="1" id="KW-0175">Coiled coil</keyword>
<reference evidence="3" key="2">
    <citation type="journal article" date="2023" name="Commun. Biol.">
        <title>Intrasexual cuticular hydrocarbon dimorphism in a wasp sheds light on hydrocarbon biosynthesis genes in Hymenoptera.</title>
        <authorList>
            <person name="Moris V.C."/>
            <person name="Podsiadlowski L."/>
            <person name="Martin S."/>
            <person name="Oeyen J.P."/>
            <person name="Donath A."/>
            <person name="Petersen M."/>
            <person name="Wilbrandt J."/>
            <person name="Misof B."/>
            <person name="Liedtke D."/>
            <person name="Thamm M."/>
            <person name="Scheiner R."/>
            <person name="Schmitt T."/>
            <person name="Niehuis O."/>
        </authorList>
    </citation>
    <scope>NUCLEOTIDE SEQUENCE</scope>
    <source>
        <strain evidence="3">GBR_01_08_01A</strain>
    </source>
</reference>
<evidence type="ECO:0000256" key="1">
    <source>
        <dbReference type="SAM" id="Coils"/>
    </source>
</evidence>
<accession>A0AAD9RDT3</accession>
<feature type="compositionally biased region" description="Basic and acidic residues" evidence="2">
    <location>
        <begin position="433"/>
        <end position="448"/>
    </location>
</feature>